<accession>A0A328U331</accession>
<reference evidence="1 2" key="1">
    <citation type="submission" date="2018-06" db="EMBL/GenBank/DDBJ databases">
        <title>Paenibacillus montanisoli sp. nov., isolated from mountain area soil.</title>
        <authorList>
            <person name="Wu M."/>
        </authorList>
    </citation>
    <scope>NUCLEOTIDE SEQUENCE [LARGE SCALE GENOMIC DNA]</scope>
    <source>
        <strain evidence="1 2">RA17</strain>
    </source>
</reference>
<organism evidence="1 2">
    <name type="scientific">Paenibacillus montanisoli</name>
    <dbReference type="NCBI Taxonomy" id="2081970"/>
    <lineage>
        <taxon>Bacteria</taxon>
        <taxon>Bacillati</taxon>
        <taxon>Bacillota</taxon>
        <taxon>Bacilli</taxon>
        <taxon>Bacillales</taxon>
        <taxon>Paenibacillaceae</taxon>
        <taxon>Paenibacillus</taxon>
    </lineage>
</organism>
<dbReference type="AlphaFoldDB" id="A0A328U331"/>
<gene>
    <name evidence="1" type="ORF">DL346_20090</name>
</gene>
<keyword evidence="2" id="KW-1185">Reference proteome</keyword>
<name>A0A328U331_9BACL</name>
<evidence type="ECO:0000313" key="1">
    <source>
        <dbReference type="EMBL" id="RAP74384.1"/>
    </source>
</evidence>
<sequence length="61" mass="6815">MPLLVKLGFYANGNLQSCRRCKKKSEWNSQGVFPWLDASEFTGCWGFVAKTVYIIGIGIAN</sequence>
<proteinExistence type="predicted"/>
<comment type="caution">
    <text evidence="1">The sequence shown here is derived from an EMBL/GenBank/DDBJ whole genome shotgun (WGS) entry which is preliminary data.</text>
</comment>
<evidence type="ECO:0000313" key="2">
    <source>
        <dbReference type="Proteomes" id="UP000249260"/>
    </source>
</evidence>
<dbReference type="Proteomes" id="UP000249260">
    <property type="component" value="Unassembled WGS sequence"/>
</dbReference>
<dbReference type="EMBL" id="QLUW01000004">
    <property type="protein sequence ID" value="RAP74384.1"/>
    <property type="molecule type" value="Genomic_DNA"/>
</dbReference>
<protein>
    <submittedName>
        <fullName evidence="1">Uncharacterized protein</fullName>
    </submittedName>
</protein>